<dbReference type="InterPro" id="IPR036249">
    <property type="entry name" value="Thioredoxin-like_sf"/>
</dbReference>
<evidence type="ECO:0000259" key="2">
    <source>
        <dbReference type="Pfam" id="PF12680"/>
    </source>
</evidence>
<dbReference type="InterPro" id="IPR037401">
    <property type="entry name" value="SnoaL-like"/>
</dbReference>
<gene>
    <name evidence="3" type="ORF">D3C57_103875</name>
</gene>
<feature type="domain" description="SnoaL-like" evidence="2">
    <location>
        <begin position="243"/>
        <end position="331"/>
    </location>
</feature>
<dbReference type="InterPro" id="IPR001853">
    <property type="entry name" value="DSBA-like_thioredoxin_dom"/>
</dbReference>
<dbReference type="Gene3D" id="3.10.450.50">
    <property type="match status" value="2"/>
</dbReference>
<reference evidence="3 4" key="1">
    <citation type="journal article" date="2018" name="J. Biol. Chem.">
        <title>Discovery of the actinoplanic acid pathway in Streptomyces rapamycinicus reveals a genetically conserved synergism with rapamycin.</title>
        <authorList>
            <person name="Mrak P."/>
            <person name="Krastel P."/>
            <person name="Pivk Lukancic P."/>
            <person name="Tao J."/>
            <person name="Pistorius D."/>
            <person name="Moore C.M."/>
        </authorList>
    </citation>
    <scope>NUCLEOTIDE SEQUENCE [LARGE SCALE GENOMIC DNA]</scope>
    <source>
        <strain evidence="3 4">NRRL 5491</strain>
    </source>
</reference>
<dbReference type="Gene3D" id="1.10.472.60">
    <property type="entry name" value="putative protein disulfide isomerase domain"/>
    <property type="match status" value="1"/>
</dbReference>
<name>A0A3L8RDJ1_STRRN</name>
<evidence type="ECO:0000313" key="3">
    <source>
        <dbReference type="EMBL" id="RLV77478.1"/>
    </source>
</evidence>
<feature type="domain" description="DSBA-like thioredoxin" evidence="1">
    <location>
        <begin position="13"/>
        <end position="191"/>
    </location>
</feature>
<dbReference type="STRING" id="1343740.M271_39755"/>
<accession>A0A3L8RDJ1</accession>
<organism evidence="3 4">
    <name type="scientific">Streptomyces rapamycinicus (strain ATCC 29253 / DSM 41530 / NRRL 5491 / AYB-994)</name>
    <name type="common">Streptomyces hygroscopicus (strain ATCC 29253)</name>
    <dbReference type="NCBI Taxonomy" id="1343740"/>
    <lineage>
        <taxon>Bacteria</taxon>
        <taxon>Bacillati</taxon>
        <taxon>Actinomycetota</taxon>
        <taxon>Actinomycetes</taxon>
        <taxon>Kitasatosporales</taxon>
        <taxon>Streptomycetaceae</taxon>
        <taxon>Streptomyces</taxon>
        <taxon>Streptomyces violaceusniger group</taxon>
    </lineage>
</organism>
<evidence type="ECO:0000313" key="4">
    <source>
        <dbReference type="Proteomes" id="UP000281594"/>
    </source>
</evidence>
<feature type="domain" description="SnoaL-like" evidence="2">
    <location>
        <begin position="377"/>
        <end position="464"/>
    </location>
</feature>
<dbReference type="SUPFAM" id="SSF54427">
    <property type="entry name" value="NTF2-like"/>
    <property type="match status" value="2"/>
</dbReference>
<dbReference type="AlphaFoldDB" id="A0A3L8RDJ1"/>
<protein>
    <recommendedName>
        <fullName evidence="5">SnoaL-like domain-containing protein</fullName>
    </recommendedName>
</protein>
<comment type="caution">
    <text evidence="3">The sequence shown here is derived from an EMBL/GenBank/DDBJ whole genome shotgun (WGS) entry which is preliminary data.</text>
</comment>
<dbReference type="EMBL" id="QYCY01000001">
    <property type="protein sequence ID" value="RLV77478.1"/>
    <property type="molecule type" value="Genomic_DNA"/>
</dbReference>
<sequence length="482" mass="50844">MPSAEQASLTYAFDAYCAWCYGFGPTVRAFAEDNAHRIRLSVVSAGLYTGARALPVAAYPHLSAERGRITQLTGAAFGVGYEHALSRGTTVLDSAAAAAGLAALRDQPGVSELDAAEAMQRAWFVDGRGLSDVDVYRDIADELGLDADAVTSAYSAPGGRVEARAAFRALCLLRVTSSPALLLHTAHGADQMGGAASRVASLTAALDQRLPAGHPPGLHPQAVLARRTIMSNAKNTVLTAAGELFGQKDPSAVDRWVAAGYTQHSALAADGPEALRQLVAGLPDGFRYEGARVIADGGLVALHGTYHGFGPDPLVAFDIFRVDADGRLAEHWDALTPLVRETASGRSQTDGPSQVTAPEETEANRALVSGFAQKVLVGADYSALTDYISTETYHQHNPEAADGLDGFGAAAAQWAEQGKNLVYKTVHKVIAEGEFVLLQSEGEFGVPVAYYDLFRVQGGKIVEHWDVVAPIPAELPHDNGLF</sequence>
<dbReference type="InterPro" id="IPR032710">
    <property type="entry name" value="NTF2-like_dom_sf"/>
</dbReference>
<dbReference type="Pfam" id="PF12680">
    <property type="entry name" value="SnoaL_2"/>
    <property type="match status" value="2"/>
</dbReference>
<evidence type="ECO:0000259" key="1">
    <source>
        <dbReference type="Pfam" id="PF01323"/>
    </source>
</evidence>
<dbReference type="Gene3D" id="3.40.30.10">
    <property type="entry name" value="Glutaredoxin"/>
    <property type="match status" value="1"/>
</dbReference>
<dbReference type="SUPFAM" id="SSF52833">
    <property type="entry name" value="Thioredoxin-like"/>
    <property type="match status" value="1"/>
</dbReference>
<dbReference type="Proteomes" id="UP000281594">
    <property type="component" value="Unassembled WGS sequence"/>
</dbReference>
<dbReference type="GO" id="GO:0016491">
    <property type="term" value="F:oxidoreductase activity"/>
    <property type="evidence" value="ECO:0007669"/>
    <property type="project" value="InterPro"/>
</dbReference>
<dbReference type="Pfam" id="PF01323">
    <property type="entry name" value="DSBA"/>
    <property type="match status" value="1"/>
</dbReference>
<proteinExistence type="predicted"/>
<evidence type="ECO:0008006" key="5">
    <source>
        <dbReference type="Google" id="ProtNLM"/>
    </source>
</evidence>